<organism evidence="1 2">
    <name type="scientific">Hyphomicrobium denitrificans 1NES1</name>
    <dbReference type="NCBI Taxonomy" id="670307"/>
    <lineage>
        <taxon>Bacteria</taxon>
        <taxon>Pseudomonadati</taxon>
        <taxon>Pseudomonadota</taxon>
        <taxon>Alphaproteobacteria</taxon>
        <taxon>Hyphomicrobiales</taxon>
        <taxon>Hyphomicrobiaceae</taxon>
        <taxon>Hyphomicrobium</taxon>
    </lineage>
</organism>
<name>N0B4W5_9HYPH</name>
<dbReference type="HOGENOM" id="CLU_2259931_0_0_5"/>
<reference evidence="1 2" key="1">
    <citation type="journal article" date="2013" name="Genome Announc.">
        <title>Genome sequences for three denitrifying bacterial strains isolated from a uranium- and nitrate-contaminated subsurface environment.</title>
        <authorList>
            <person name="Venkatramanan R."/>
            <person name="Prakash O."/>
            <person name="Woyke T."/>
            <person name="Chain P."/>
            <person name="Goodwin L.A."/>
            <person name="Watson D."/>
            <person name="Brooks S."/>
            <person name="Kostka J.E."/>
            <person name="Green S.J."/>
        </authorList>
    </citation>
    <scope>NUCLEOTIDE SEQUENCE [LARGE SCALE GENOMIC DNA]</scope>
    <source>
        <strain evidence="1 2">1NES1</strain>
    </source>
</reference>
<accession>N0B4W5</accession>
<keyword evidence="2" id="KW-1185">Reference proteome</keyword>
<gene>
    <name evidence="1" type="ORF">HYPDE_34338</name>
</gene>
<dbReference type="AlphaFoldDB" id="N0B4W5"/>
<dbReference type="OrthoDB" id="7932798at2"/>
<evidence type="ECO:0000313" key="1">
    <source>
        <dbReference type="EMBL" id="AGK58539.1"/>
    </source>
</evidence>
<dbReference type="Proteomes" id="UP000005952">
    <property type="component" value="Chromosome"/>
</dbReference>
<protein>
    <submittedName>
        <fullName evidence="1">Uncharacterized protein</fullName>
    </submittedName>
</protein>
<dbReference type="RefSeq" id="WP_015598562.1">
    <property type="nucleotide sequence ID" value="NC_021172.1"/>
</dbReference>
<dbReference type="EMBL" id="CP005587">
    <property type="protein sequence ID" value="AGK58539.1"/>
    <property type="molecule type" value="Genomic_DNA"/>
</dbReference>
<dbReference type="KEGG" id="hdt:HYPDE_34338"/>
<sequence length="109" mass="11782">MYRQLFVALLIGLGMAAQTTDADARWNRRGVCKPALEGVATGKGLFGEGSARARQAAVDNWEAAAENQYGRVFSNFDRASNLRWDCAKNALMTAKCVVIARPCASRISG</sequence>
<proteinExistence type="predicted"/>
<evidence type="ECO:0000313" key="2">
    <source>
        <dbReference type="Proteomes" id="UP000005952"/>
    </source>
</evidence>